<keyword evidence="3" id="KW-0472">Membrane</keyword>
<evidence type="ECO:0000259" key="5">
    <source>
        <dbReference type="PROSITE" id="PS50050"/>
    </source>
</evidence>
<keyword evidence="4" id="KW-0732">Signal</keyword>
<keyword evidence="6" id="KW-1185">Reference proteome</keyword>
<dbReference type="SMART" id="SM00208">
    <property type="entry name" value="TNFR"/>
    <property type="match status" value="3"/>
</dbReference>
<evidence type="ECO:0000313" key="6">
    <source>
        <dbReference type="Proteomes" id="UP000504632"/>
    </source>
</evidence>
<feature type="repeat" description="TNFR-Cys" evidence="1">
    <location>
        <begin position="97"/>
        <end position="136"/>
    </location>
</feature>
<feature type="transmembrane region" description="Helical" evidence="3">
    <location>
        <begin position="185"/>
        <end position="205"/>
    </location>
</feature>
<evidence type="ECO:0000313" key="7">
    <source>
        <dbReference type="RefSeq" id="XP_030625500.1"/>
    </source>
</evidence>
<feature type="chain" id="PRO_5026847110" evidence="4">
    <location>
        <begin position="18"/>
        <end position="303"/>
    </location>
</feature>
<evidence type="ECO:0000256" key="3">
    <source>
        <dbReference type="SAM" id="Phobius"/>
    </source>
</evidence>
<feature type="compositionally biased region" description="Polar residues" evidence="2">
    <location>
        <begin position="252"/>
        <end position="261"/>
    </location>
</feature>
<dbReference type="SUPFAM" id="SSF57586">
    <property type="entry name" value="TNF receptor-like"/>
    <property type="match status" value="2"/>
</dbReference>
<name>A0A6J2UY12_CHACN</name>
<comment type="caution">
    <text evidence="1">Lacks conserved residue(s) required for the propagation of feature annotation.</text>
</comment>
<dbReference type="InterPro" id="IPR052135">
    <property type="entry name" value="TNFRSF5"/>
</dbReference>
<dbReference type="Gene3D" id="2.10.50.10">
    <property type="entry name" value="Tumor Necrosis Factor Receptor, subunit A, domain 2"/>
    <property type="match status" value="2"/>
</dbReference>
<feature type="region of interest" description="Disordered" evidence="2">
    <location>
        <begin position="243"/>
        <end position="303"/>
    </location>
</feature>
<protein>
    <submittedName>
        <fullName evidence="7">Tumor necrosis factor receptor superfamily member 5</fullName>
    </submittedName>
</protein>
<organism evidence="6 7">
    <name type="scientific">Chanos chanos</name>
    <name type="common">Milkfish</name>
    <name type="synonym">Mugil chanos</name>
    <dbReference type="NCBI Taxonomy" id="29144"/>
    <lineage>
        <taxon>Eukaryota</taxon>
        <taxon>Metazoa</taxon>
        <taxon>Chordata</taxon>
        <taxon>Craniata</taxon>
        <taxon>Vertebrata</taxon>
        <taxon>Euteleostomi</taxon>
        <taxon>Actinopterygii</taxon>
        <taxon>Neopterygii</taxon>
        <taxon>Teleostei</taxon>
        <taxon>Ostariophysi</taxon>
        <taxon>Gonorynchiformes</taxon>
        <taxon>Chanidae</taxon>
        <taxon>Chanos</taxon>
    </lineage>
</organism>
<feature type="domain" description="TNFR-Cys" evidence="5">
    <location>
        <begin position="97"/>
        <end position="136"/>
    </location>
</feature>
<keyword evidence="3" id="KW-0812">Transmembrane</keyword>
<keyword evidence="1" id="KW-1015">Disulfide bond</keyword>
<dbReference type="GeneID" id="115808309"/>
<dbReference type="RefSeq" id="XP_030625500.1">
    <property type="nucleotide sequence ID" value="XM_030769640.1"/>
</dbReference>
<dbReference type="GO" id="GO:0009897">
    <property type="term" value="C:external side of plasma membrane"/>
    <property type="evidence" value="ECO:0007669"/>
    <property type="project" value="TreeGrafter"/>
</dbReference>
<keyword evidence="3" id="KW-1133">Transmembrane helix</keyword>
<dbReference type="PROSITE" id="PS50050">
    <property type="entry name" value="TNFR_NGFR_2"/>
    <property type="match status" value="1"/>
</dbReference>
<evidence type="ECO:0000256" key="1">
    <source>
        <dbReference type="PROSITE-ProRule" id="PRU00206"/>
    </source>
</evidence>
<dbReference type="Proteomes" id="UP000504632">
    <property type="component" value="Chromosome 3"/>
</dbReference>
<dbReference type="FunCoup" id="A0A6J2UY12">
    <property type="interactions" value="138"/>
</dbReference>
<dbReference type="GO" id="GO:0035631">
    <property type="term" value="C:CD40 receptor complex"/>
    <property type="evidence" value="ECO:0007669"/>
    <property type="project" value="TreeGrafter"/>
</dbReference>
<dbReference type="AlphaFoldDB" id="A0A6J2UY12"/>
<evidence type="ECO:0000256" key="4">
    <source>
        <dbReference type="SAM" id="SignalP"/>
    </source>
</evidence>
<keyword evidence="7" id="KW-0675">Receptor</keyword>
<dbReference type="PANTHER" id="PTHR46875:SF3">
    <property type="entry name" value="CD40 MOLECULE, TNF RECEPTOR SUPERFAMILY MEMBER 5"/>
    <property type="match status" value="1"/>
</dbReference>
<evidence type="ECO:0000256" key="2">
    <source>
        <dbReference type="SAM" id="MobiDB-lite"/>
    </source>
</evidence>
<dbReference type="InParanoid" id="A0A6J2UY12"/>
<dbReference type="PANTHER" id="PTHR46875">
    <property type="entry name" value="TUMOR NECROSIS FACTOR RECEPTOR SUPERFAMILY MEMBER 5"/>
    <property type="match status" value="1"/>
</dbReference>
<reference evidence="7" key="1">
    <citation type="submission" date="2025-08" db="UniProtKB">
        <authorList>
            <consortium name="RefSeq"/>
        </authorList>
    </citation>
    <scope>IDENTIFICATION</scope>
</reference>
<feature type="signal peptide" evidence="4">
    <location>
        <begin position="1"/>
        <end position="17"/>
    </location>
</feature>
<dbReference type="GO" id="GO:0002768">
    <property type="term" value="P:immune response-regulating cell surface receptor signaling pathway"/>
    <property type="evidence" value="ECO:0007669"/>
    <property type="project" value="TreeGrafter"/>
</dbReference>
<proteinExistence type="predicted"/>
<sequence length="303" mass="33893">MKFLLLVAIFSPVPVLCCDLLTEYENGGKCCKKCPPGKRMRVEDVSCLDPVCLDCADGEYQDTYTKETKCKRQPDCDPNLNFKVPFLRSKIEEVSCICKEGYHCSSKVCDTCVINSDCEPGQRVLQQATRFDNTKCTACEEGTFSPTRSLSTVCQEWTKCQHGVLAEGNSTSDIKCKEENIHEGLIVLTVLLILGLIGVLIWFGVKKGNCCPSLKEKQDVFLKTFRVLLKQCTGDYIEQQEEDKIDEEKQLHQPQENTENTEACPEESKTENGMIVAQERGKGSIVAQPETAYSDASEKDFSC</sequence>
<feature type="disulfide bond" evidence="1">
    <location>
        <begin position="118"/>
        <end position="136"/>
    </location>
</feature>
<dbReference type="CTD" id="958"/>
<dbReference type="OrthoDB" id="9932129at2759"/>
<accession>A0A6J2UY12</accession>
<dbReference type="InterPro" id="IPR001368">
    <property type="entry name" value="TNFR/NGFR_Cys_rich_reg"/>
</dbReference>
<gene>
    <name evidence="7" type="primary">cd40</name>
</gene>